<dbReference type="NCBIfam" id="TIGR01870">
    <property type="entry name" value="cas_TM1810_Csm2"/>
    <property type="match status" value="1"/>
</dbReference>
<dbReference type="InterPro" id="IPR010149">
    <property type="entry name" value="CRISPR-assoc_prot_Csm2_III-A"/>
</dbReference>
<dbReference type="Proteomes" id="UP000563853">
    <property type="component" value="Unassembled WGS sequence"/>
</dbReference>
<evidence type="ECO:0000256" key="2">
    <source>
        <dbReference type="ARBA" id="ARBA00006896"/>
    </source>
</evidence>
<keyword evidence="4" id="KW-0694">RNA-binding</keyword>
<evidence type="ECO:0000256" key="1">
    <source>
        <dbReference type="ARBA" id="ARBA00003640"/>
    </source>
</evidence>
<dbReference type="GO" id="GO:0051607">
    <property type="term" value="P:defense response to virus"/>
    <property type="evidence" value="ECO:0007669"/>
    <property type="project" value="UniProtKB-KW"/>
</dbReference>
<keyword evidence="5" id="KW-0051">Antiviral defense</keyword>
<evidence type="ECO:0000256" key="6">
    <source>
        <dbReference type="ARBA" id="ARBA00031723"/>
    </source>
</evidence>
<proteinExistence type="inferred from homology"/>
<gene>
    <name evidence="7" type="primary">csm2</name>
    <name evidence="7" type="ORF">HF863_07310</name>
</gene>
<comment type="similarity">
    <text evidence="2">Belongs to the CRISPR-associated Csm2 family.</text>
</comment>
<organism evidence="7 8">
    <name type="scientific">Ligilactobacillus agilis</name>
    <dbReference type="NCBI Taxonomy" id="1601"/>
    <lineage>
        <taxon>Bacteria</taxon>
        <taxon>Bacillati</taxon>
        <taxon>Bacillota</taxon>
        <taxon>Bacilli</taxon>
        <taxon>Lactobacillales</taxon>
        <taxon>Lactobacillaceae</taxon>
        <taxon>Ligilactobacillus</taxon>
    </lineage>
</organism>
<comment type="function">
    <text evidence="1">This subunit may be involved in monitoring complementarity of crRNA and target RNA.</text>
</comment>
<dbReference type="Pfam" id="PF03750">
    <property type="entry name" value="Csm2_III-A"/>
    <property type="match status" value="1"/>
</dbReference>
<reference evidence="7 8" key="1">
    <citation type="submission" date="2020-04" db="EMBL/GenBank/DDBJ databases">
        <authorList>
            <person name="Hitch T.C.A."/>
            <person name="Wylensek D."/>
            <person name="Clavel T."/>
        </authorList>
    </citation>
    <scope>NUCLEOTIDE SEQUENCE [LARGE SCALE GENOMIC DNA]</scope>
    <source>
        <strain evidence="7 8">WCA-389-WT-5H1</strain>
    </source>
</reference>
<comment type="caution">
    <text evidence="7">The sequence shown here is derived from an EMBL/GenBank/DDBJ whole genome shotgun (WGS) entry which is preliminary data.</text>
</comment>
<name>A0A848C937_9LACO</name>
<protein>
    <recommendedName>
        <fullName evidence="3">CRISPR system Cms protein Csm2</fullName>
    </recommendedName>
    <alternativeName>
        <fullName evidence="6">CRISPR type III A-associated protein Csm2</fullName>
    </alternativeName>
</protein>
<dbReference type="AlphaFoldDB" id="A0A848C937"/>
<sequence length="147" mass="17420">MNKSSHSQTKNSIKQAPIRLTEENYLDLAKKVIKKVIERSERNKRNKRNDKIITTTQLRNILQYLSLLDNKLLTTSDSKKDALIKKELTYFKLRLVYAAGRDFEVKSFITDSNLIKYVQAAQTSFKEFKLYHHYLEALVAYHKFYIR</sequence>
<dbReference type="RefSeq" id="WP_050612363.1">
    <property type="nucleotide sequence ID" value="NZ_CABMJQ010000016.1"/>
</dbReference>
<evidence type="ECO:0000313" key="7">
    <source>
        <dbReference type="EMBL" id="NME42567.1"/>
    </source>
</evidence>
<accession>A0A848C937</accession>
<evidence type="ECO:0000256" key="4">
    <source>
        <dbReference type="ARBA" id="ARBA00022884"/>
    </source>
</evidence>
<dbReference type="EMBL" id="JABAFP010000028">
    <property type="protein sequence ID" value="NME42567.1"/>
    <property type="molecule type" value="Genomic_DNA"/>
</dbReference>
<evidence type="ECO:0000256" key="3">
    <source>
        <dbReference type="ARBA" id="ARBA00016118"/>
    </source>
</evidence>
<evidence type="ECO:0000313" key="8">
    <source>
        <dbReference type="Proteomes" id="UP000563853"/>
    </source>
</evidence>
<dbReference type="GO" id="GO:0003723">
    <property type="term" value="F:RNA binding"/>
    <property type="evidence" value="ECO:0007669"/>
    <property type="project" value="UniProtKB-KW"/>
</dbReference>
<evidence type="ECO:0000256" key="5">
    <source>
        <dbReference type="ARBA" id="ARBA00023118"/>
    </source>
</evidence>